<keyword evidence="4 6" id="KW-0378">Hydrolase</keyword>
<gene>
    <name evidence="8" type="ORF">GPNADHDJ_00086</name>
</gene>
<name>A0AAX1I9Y6_STEMA</name>
<dbReference type="Pfam" id="PF00144">
    <property type="entry name" value="Beta-lactamase"/>
    <property type="match status" value="1"/>
</dbReference>
<feature type="domain" description="Beta-lactamase-related" evidence="7">
    <location>
        <begin position="62"/>
        <end position="390"/>
    </location>
</feature>
<dbReference type="InterPro" id="IPR012338">
    <property type="entry name" value="Beta-lactam/transpept-like"/>
</dbReference>
<comment type="catalytic activity">
    <reaction evidence="1 6">
        <text>a beta-lactam + H2O = a substituted beta-amino acid</text>
        <dbReference type="Rhea" id="RHEA:20401"/>
        <dbReference type="ChEBI" id="CHEBI:15377"/>
        <dbReference type="ChEBI" id="CHEBI:35627"/>
        <dbReference type="ChEBI" id="CHEBI:140347"/>
        <dbReference type="EC" id="3.5.2.6"/>
    </reaction>
</comment>
<evidence type="ECO:0000256" key="5">
    <source>
        <dbReference type="ARBA" id="ARBA00023251"/>
    </source>
</evidence>
<organism evidence="8 9">
    <name type="scientific">Stenotrophomonas maltophilia</name>
    <name type="common">Pseudomonas maltophilia</name>
    <name type="synonym">Xanthomonas maltophilia</name>
    <dbReference type="NCBI Taxonomy" id="40324"/>
    <lineage>
        <taxon>Bacteria</taxon>
        <taxon>Pseudomonadati</taxon>
        <taxon>Pseudomonadota</taxon>
        <taxon>Gammaproteobacteria</taxon>
        <taxon>Lysobacterales</taxon>
        <taxon>Lysobacteraceae</taxon>
        <taxon>Stenotrophomonas</taxon>
        <taxon>Stenotrophomonas maltophilia group</taxon>
    </lineage>
</organism>
<evidence type="ECO:0000256" key="3">
    <source>
        <dbReference type="ARBA" id="ARBA00012865"/>
    </source>
</evidence>
<dbReference type="InterPro" id="IPR001466">
    <property type="entry name" value="Beta-lactam-related"/>
</dbReference>
<dbReference type="InterPro" id="IPR001586">
    <property type="entry name" value="Beta-lactam_class-C_AS"/>
</dbReference>
<reference evidence="8 9" key="1">
    <citation type="submission" date="2020-08" db="EMBL/GenBank/DDBJ databases">
        <title>Phenotypic and transcriptomic analysis of seven clinical Stenotrophomonas maltophilia isolates identify a small set of shared and commonly regulated genes involved in biofilm lifestyle.</title>
        <authorList>
            <person name="Alio I."/>
            <person name="Gudzuhn M."/>
            <person name="Streit W."/>
        </authorList>
    </citation>
    <scope>NUCLEOTIDE SEQUENCE [LARGE SCALE GENOMIC DNA]</scope>
    <source>
        <strain evidence="8 9">UHH_SKK55</strain>
    </source>
</reference>
<dbReference type="PANTHER" id="PTHR46825:SF9">
    <property type="entry name" value="BETA-LACTAMASE-RELATED DOMAIN-CONTAINING PROTEIN"/>
    <property type="match status" value="1"/>
</dbReference>
<comment type="similarity">
    <text evidence="2 6">Belongs to the class-C beta-lactamase family.</text>
</comment>
<dbReference type="GO" id="GO:0046677">
    <property type="term" value="P:response to antibiotic"/>
    <property type="evidence" value="ECO:0007669"/>
    <property type="project" value="UniProtKB-UniRule"/>
</dbReference>
<dbReference type="Gene3D" id="3.40.710.10">
    <property type="entry name" value="DD-peptidase/beta-lactamase superfamily"/>
    <property type="match status" value="1"/>
</dbReference>
<evidence type="ECO:0000256" key="2">
    <source>
        <dbReference type="ARBA" id="ARBA00007840"/>
    </source>
</evidence>
<evidence type="ECO:0000313" key="9">
    <source>
        <dbReference type="Proteomes" id="UP000515598"/>
    </source>
</evidence>
<evidence type="ECO:0000259" key="7">
    <source>
        <dbReference type="Pfam" id="PF00144"/>
    </source>
</evidence>
<keyword evidence="5 6" id="KW-0046">Antibiotic resistance</keyword>
<dbReference type="GO" id="GO:0017001">
    <property type="term" value="P:antibiotic catabolic process"/>
    <property type="evidence" value="ECO:0007669"/>
    <property type="project" value="InterPro"/>
</dbReference>
<dbReference type="PANTHER" id="PTHR46825">
    <property type="entry name" value="D-ALANYL-D-ALANINE-CARBOXYPEPTIDASE/ENDOPEPTIDASE AMPH"/>
    <property type="match status" value="1"/>
</dbReference>
<dbReference type="Proteomes" id="UP000515598">
    <property type="component" value="Chromosome"/>
</dbReference>
<dbReference type="AlphaFoldDB" id="A0AAX1I9Y6"/>
<evidence type="ECO:0000256" key="6">
    <source>
        <dbReference type="RuleBase" id="RU361140"/>
    </source>
</evidence>
<evidence type="ECO:0000256" key="4">
    <source>
        <dbReference type="ARBA" id="ARBA00022801"/>
    </source>
</evidence>
<proteinExistence type="inferred from homology"/>
<dbReference type="PROSITE" id="PS00336">
    <property type="entry name" value="BETA_LACTAMASE_C"/>
    <property type="match status" value="1"/>
</dbReference>
<evidence type="ECO:0000256" key="1">
    <source>
        <dbReference type="ARBA" id="ARBA00001526"/>
    </source>
</evidence>
<sequence length="408" mass="44971">MGYLERPFPRRLDRPRMEARSMTVRSKVWLSAFVLSTALLAAGCTHKDVPAKDLGTDIEQVAQTLIEQPLLHSTSIAVVHRGRTFIRHHGEMVAGKPGAPTDATLYEIGSLSKTLAGTLIAHAVLEGRLGLDDDVRKYLQGDYPNLQFKDEPIRIRHLLSHTSGLPNMLPERANTVLEDFTDQRTPGELNAIYASYGKSDFLRDLHAVQILRAPGGEYAYSSAGTQLVAHILEQVHQRDYEVLLRGFFSDSAGMTGIRIGLDDTEASRLAIGYHSDNPVPTTPMPTLPWGASGNVKATVPDMVKYLEFQLANGPVVTESHRALARFDDTFSIGYFWNIVSGDRLKGVYYAHHGGVPRSQCYVYIIPKHDLGIFVITNQSGDQTAHAMETAIDTLVERIAARDGNGGLR</sequence>
<dbReference type="SUPFAM" id="SSF56601">
    <property type="entry name" value="beta-lactamase/transpeptidase-like"/>
    <property type="match status" value="1"/>
</dbReference>
<dbReference type="GO" id="GO:0008800">
    <property type="term" value="F:beta-lactamase activity"/>
    <property type="evidence" value="ECO:0007669"/>
    <property type="project" value="UniProtKB-UniRule"/>
</dbReference>
<protein>
    <recommendedName>
        <fullName evidence="3 6">Beta-lactamase</fullName>
        <ecNumber evidence="3 6">3.5.2.6</ecNumber>
    </recommendedName>
</protein>
<dbReference type="InterPro" id="IPR050491">
    <property type="entry name" value="AmpC-like"/>
</dbReference>
<dbReference type="EMBL" id="CP060025">
    <property type="protein sequence ID" value="QNG75920.1"/>
    <property type="molecule type" value="Genomic_DNA"/>
</dbReference>
<dbReference type="EC" id="3.5.2.6" evidence="3 6"/>
<evidence type="ECO:0000313" key="8">
    <source>
        <dbReference type="EMBL" id="QNG75920.1"/>
    </source>
</evidence>
<accession>A0AAX1I9Y6</accession>
<dbReference type="GO" id="GO:0030288">
    <property type="term" value="C:outer membrane-bounded periplasmic space"/>
    <property type="evidence" value="ECO:0007669"/>
    <property type="project" value="InterPro"/>
</dbReference>